<dbReference type="InterPro" id="IPR045099">
    <property type="entry name" value="PITH1-like"/>
</dbReference>
<evidence type="ECO:0000259" key="3">
    <source>
        <dbReference type="PROSITE" id="PS51532"/>
    </source>
</evidence>
<dbReference type="SUPFAM" id="SSF49785">
    <property type="entry name" value="Galactose-binding domain-like"/>
    <property type="match status" value="1"/>
</dbReference>
<dbReference type="PROSITE" id="PS51532">
    <property type="entry name" value="PITH"/>
    <property type="match status" value="1"/>
</dbReference>
<dbReference type="KEGG" id="dha:DEHA2E21076g"/>
<organism evidence="4 5">
    <name type="scientific">Debaryomyces hansenii (strain ATCC 36239 / CBS 767 / BCRC 21394 / JCM 1990 / NBRC 0083 / IGC 2968)</name>
    <name type="common">Yeast</name>
    <name type="synonym">Torulaspora hansenii</name>
    <dbReference type="NCBI Taxonomy" id="284592"/>
    <lineage>
        <taxon>Eukaryota</taxon>
        <taxon>Fungi</taxon>
        <taxon>Dikarya</taxon>
        <taxon>Ascomycota</taxon>
        <taxon>Saccharomycotina</taxon>
        <taxon>Pichiomycetes</taxon>
        <taxon>Debaryomycetaceae</taxon>
        <taxon>Debaryomyces</taxon>
    </lineage>
</organism>
<dbReference type="GeneID" id="2901833"/>
<dbReference type="VEuPathDB" id="FungiDB:DEHA2E21076g"/>
<gene>
    <name evidence="4" type="ordered locus">DEHA2E21076g</name>
</gene>
<keyword evidence="5" id="KW-1185">Reference proteome</keyword>
<protein>
    <submittedName>
        <fullName evidence="4">DEHA2E21076p</fullName>
    </submittedName>
</protein>
<dbReference type="RefSeq" id="XP_460220.2">
    <property type="nucleotide sequence ID" value="XM_460220.1"/>
</dbReference>
<dbReference type="GO" id="GO:0005737">
    <property type="term" value="C:cytoplasm"/>
    <property type="evidence" value="ECO:0007669"/>
    <property type="project" value="UniProtKB-ARBA"/>
</dbReference>
<accession>Q6BNK0</accession>
<dbReference type="HOGENOM" id="CLU_072377_2_0_1"/>
<dbReference type="PANTHER" id="PTHR12175:SF1">
    <property type="entry name" value="PITH DOMAIN-CONTAINING PROTEIN 1"/>
    <property type="match status" value="1"/>
</dbReference>
<dbReference type="AlphaFoldDB" id="Q6BNK0"/>
<dbReference type="GO" id="GO:0005634">
    <property type="term" value="C:nucleus"/>
    <property type="evidence" value="ECO:0007669"/>
    <property type="project" value="TreeGrafter"/>
</dbReference>
<comment type="similarity">
    <text evidence="1">Belongs to the PITHD1 family.</text>
</comment>
<sequence length="240" mass="27032">MSCEDEHHNHGNGSGHNHGSGHGHSHVAPIPTNESQSLLSKIDLPHATALNLANPPDDLQKIFRSQEDKYQLKPIIKTDCDPQIIINIPFLNGSVKLFSLILRTNGDKYCPKTIKVWKNDKTIDFDNAHSKKPTYTITHPQVGVMLNDDEDVPDVLEDDGDFVEHYLPRHIFTGVQQLTLFIDDIYDDDEDESHLHYIELRGEFTELTKDPVITLYESAANPTDHKNLTASEATNYSLGN</sequence>
<dbReference type="InterPro" id="IPR008979">
    <property type="entry name" value="Galactose-bd-like_sf"/>
</dbReference>
<dbReference type="Proteomes" id="UP000000599">
    <property type="component" value="Chromosome E"/>
</dbReference>
<dbReference type="Pfam" id="PF06201">
    <property type="entry name" value="PITH"/>
    <property type="match status" value="1"/>
</dbReference>
<dbReference type="InterPro" id="IPR010400">
    <property type="entry name" value="PITH_dom"/>
</dbReference>
<dbReference type="eggNOG" id="KOG1730">
    <property type="taxonomic scope" value="Eukaryota"/>
</dbReference>
<dbReference type="EMBL" id="CR382137">
    <property type="protein sequence ID" value="CAG88493.2"/>
    <property type="molecule type" value="Genomic_DNA"/>
</dbReference>
<evidence type="ECO:0000256" key="1">
    <source>
        <dbReference type="ARBA" id="ARBA00025788"/>
    </source>
</evidence>
<feature type="domain" description="PITH" evidence="3">
    <location>
        <begin position="27"/>
        <end position="220"/>
    </location>
</feature>
<feature type="region of interest" description="Disordered" evidence="2">
    <location>
        <begin position="1"/>
        <end position="31"/>
    </location>
</feature>
<dbReference type="OMA" id="RLVFKPW"/>
<dbReference type="InParanoid" id="Q6BNK0"/>
<proteinExistence type="inferred from homology"/>
<dbReference type="InterPro" id="IPR037047">
    <property type="entry name" value="PITH_dom_sf"/>
</dbReference>
<evidence type="ECO:0000313" key="5">
    <source>
        <dbReference type="Proteomes" id="UP000000599"/>
    </source>
</evidence>
<name>Q6BNK0_DEBHA</name>
<dbReference type="PANTHER" id="PTHR12175">
    <property type="entry name" value="AD039 HT014 THIOREDOXIN FAMILY TRP26"/>
    <property type="match status" value="1"/>
</dbReference>
<dbReference type="OrthoDB" id="2635at2759"/>
<reference evidence="4 5" key="1">
    <citation type="journal article" date="2004" name="Nature">
        <title>Genome evolution in yeasts.</title>
        <authorList>
            <consortium name="Genolevures"/>
            <person name="Dujon B."/>
            <person name="Sherman D."/>
            <person name="Fischer G."/>
            <person name="Durrens P."/>
            <person name="Casaregola S."/>
            <person name="Lafontaine I."/>
            <person name="de Montigny J."/>
            <person name="Marck C."/>
            <person name="Neuveglise C."/>
            <person name="Talla E."/>
            <person name="Goffard N."/>
            <person name="Frangeul L."/>
            <person name="Aigle M."/>
            <person name="Anthouard V."/>
            <person name="Babour A."/>
            <person name="Barbe V."/>
            <person name="Barnay S."/>
            <person name="Blanchin S."/>
            <person name="Beckerich J.M."/>
            <person name="Beyne E."/>
            <person name="Bleykasten C."/>
            <person name="Boisrame A."/>
            <person name="Boyer J."/>
            <person name="Cattolico L."/>
            <person name="Confanioleri F."/>
            <person name="de Daruvar A."/>
            <person name="Despons L."/>
            <person name="Fabre E."/>
            <person name="Fairhead C."/>
            <person name="Ferry-Dumazet H."/>
            <person name="Groppi A."/>
            <person name="Hantraye F."/>
            <person name="Hennequin C."/>
            <person name="Jauniaux N."/>
            <person name="Joyet P."/>
            <person name="Kachouri R."/>
            <person name="Kerrest A."/>
            <person name="Koszul R."/>
            <person name="Lemaire M."/>
            <person name="Lesur I."/>
            <person name="Ma L."/>
            <person name="Muller H."/>
            <person name="Nicaud J.M."/>
            <person name="Nikolski M."/>
            <person name="Oztas S."/>
            <person name="Ozier-Kalogeropoulos O."/>
            <person name="Pellenz S."/>
            <person name="Potier S."/>
            <person name="Richard G.F."/>
            <person name="Straub M.L."/>
            <person name="Suleau A."/>
            <person name="Swennene D."/>
            <person name="Tekaia F."/>
            <person name="Wesolowski-Louvel M."/>
            <person name="Westhof E."/>
            <person name="Wirth B."/>
            <person name="Zeniou-Meyer M."/>
            <person name="Zivanovic I."/>
            <person name="Bolotin-Fukuhara M."/>
            <person name="Thierry A."/>
            <person name="Bouchier C."/>
            <person name="Caudron B."/>
            <person name="Scarpelli C."/>
            <person name="Gaillardin C."/>
            <person name="Weissenbach J."/>
            <person name="Wincker P."/>
            <person name="Souciet J.L."/>
        </authorList>
    </citation>
    <scope>NUCLEOTIDE SEQUENCE [LARGE SCALE GENOMIC DNA]</scope>
    <source>
        <strain evidence="5">ATCC 36239 / CBS 767 / BCRC 21394 / JCM 1990 / NBRC 0083 / IGC 2968</strain>
    </source>
</reference>
<evidence type="ECO:0000313" key="4">
    <source>
        <dbReference type="EMBL" id="CAG88493.2"/>
    </source>
</evidence>
<evidence type="ECO:0000256" key="2">
    <source>
        <dbReference type="SAM" id="MobiDB-lite"/>
    </source>
</evidence>
<dbReference type="Gene3D" id="2.60.120.470">
    <property type="entry name" value="PITH domain"/>
    <property type="match status" value="1"/>
</dbReference>